<dbReference type="RefSeq" id="WP_066269551.1">
    <property type="nucleotide sequence ID" value="NZ_JARMAB010000022.1"/>
</dbReference>
<evidence type="ECO:0000313" key="3">
    <source>
        <dbReference type="Proteomes" id="UP001341444"/>
    </source>
</evidence>
<proteinExistence type="predicted"/>
<evidence type="ECO:0000256" key="1">
    <source>
        <dbReference type="SAM" id="Phobius"/>
    </source>
</evidence>
<feature type="transmembrane region" description="Helical" evidence="1">
    <location>
        <begin position="44"/>
        <end position="65"/>
    </location>
</feature>
<comment type="caution">
    <text evidence="2">The sequence shown here is derived from an EMBL/GenBank/DDBJ whole genome shotgun (WGS) entry which is preliminary data.</text>
</comment>
<evidence type="ECO:0008006" key="4">
    <source>
        <dbReference type="Google" id="ProtNLM"/>
    </source>
</evidence>
<evidence type="ECO:0000313" key="2">
    <source>
        <dbReference type="EMBL" id="MED1204426.1"/>
    </source>
</evidence>
<keyword evidence="1" id="KW-0812">Transmembrane</keyword>
<keyword evidence="1" id="KW-0472">Membrane</keyword>
<dbReference type="Proteomes" id="UP001341444">
    <property type="component" value="Unassembled WGS sequence"/>
</dbReference>
<keyword evidence="3" id="KW-1185">Reference proteome</keyword>
<protein>
    <recommendedName>
        <fullName evidence="4">DUF1003 domain-containing protein</fullName>
    </recommendedName>
</protein>
<name>A0ABU6MK99_9BACI</name>
<reference evidence="2 3" key="1">
    <citation type="submission" date="2023-03" db="EMBL/GenBank/DDBJ databases">
        <title>Bacillus Genome Sequencing.</title>
        <authorList>
            <person name="Dunlap C."/>
        </authorList>
    </citation>
    <scope>NUCLEOTIDE SEQUENCE [LARGE SCALE GENOMIC DNA]</scope>
    <source>
        <strain evidence="2 3">B-23453</strain>
    </source>
</reference>
<keyword evidence="1" id="KW-1133">Transmembrane helix</keyword>
<feature type="transmembrane region" description="Helical" evidence="1">
    <location>
        <begin position="12"/>
        <end position="32"/>
    </location>
</feature>
<organism evidence="2 3">
    <name type="scientific">Heyndrickxia acidicola</name>
    <dbReference type="NCBI Taxonomy" id="209389"/>
    <lineage>
        <taxon>Bacteria</taxon>
        <taxon>Bacillati</taxon>
        <taxon>Bacillota</taxon>
        <taxon>Bacilli</taxon>
        <taxon>Bacillales</taxon>
        <taxon>Bacillaceae</taxon>
        <taxon>Heyndrickxia</taxon>
    </lineage>
</organism>
<sequence length="107" mass="12423">MIKQFNEFLAKHATIALGTMWAFYIFLIYSLLPLAMPKYMNTLMYWSNVIQLITLPLLAVGTTILGKNSEDRAKEDHKAIMEQLELIKKMHGEVKEIHKDVKENVEK</sequence>
<gene>
    <name evidence="2" type="ORF">P4T90_15360</name>
</gene>
<dbReference type="EMBL" id="JARMAB010000022">
    <property type="protein sequence ID" value="MED1204426.1"/>
    <property type="molecule type" value="Genomic_DNA"/>
</dbReference>
<accession>A0ABU6MK99</accession>